<keyword evidence="5" id="KW-1185">Reference proteome</keyword>
<dbReference type="SUPFAM" id="SSF55347">
    <property type="entry name" value="Glyceraldehyde-3-phosphate dehydrogenase-like, C-terminal domain"/>
    <property type="match status" value="1"/>
</dbReference>
<dbReference type="PANTHER" id="PTHR43818">
    <property type="entry name" value="BCDNA.GH03377"/>
    <property type="match status" value="1"/>
</dbReference>
<dbReference type="Proteomes" id="UP000317238">
    <property type="component" value="Unassembled WGS sequence"/>
</dbReference>
<dbReference type="InterPro" id="IPR000683">
    <property type="entry name" value="Gfo/Idh/MocA-like_OxRdtase_N"/>
</dbReference>
<reference evidence="4 5" key="1">
    <citation type="submission" date="2019-02" db="EMBL/GenBank/DDBJ databases">
        <title>Deep-cultivation of Planctomycetes and their phenomic and genomic characterization uncovers novel biology.</title>
        <authorList>
            <person name="Wiegand S."/>
            <person name="Jogler M."/>
            <person name="Boedeker C."/>
            <person name="Pinto D."/>
            <person name="Vollmers J."/>
            <person name="Rivas-Marin E."/>
            <person name="Kohn T."/>
            <person name="Peeters S.H."/>
            <person name="Heuer A."/>
            <person name="Rast P."/>
            <person name="Oberbeckmann S."/>
            <person name="Bunk B."/>
            <person name="Jeske O."/>
            <person name="Meyerdierks A."/>
            <person name="Storesund J.E."/>
            <person name="Kallscheuer N."/>
            <person name="Luecker S."/>
            <person name="Lage O.M."/>
            <person name="Pohl T."/>
            <person name="Merkel B.J."/>
            <person name="Hornburger P."/>
            <person name="Mueller R.-W."/>
            <person name="Bruemmer F."/>
            <person name="Labrenz M."/>
            <person name="Spormann A.M."/>
            <person name="Op Den Camp H."/>
            <person name="Overmann J."/>
            <person name="Amann R."/>
            <person name="Jetten M.S.M."/>
            <person name="Mascher T."/>
            <person name="Medema M.H."/>
            <person name="Devos D.P."/>
            <person name="Kaster A.-K."/>
            <person name="Ovreas L."/>
            <person name="Rohde M."/>
            <person name="Galperin M.Y."/>
            <person name="Jogler C."/>
        </authorList>
    </citation>
    <scope>NUCLEOTIDE SEQUENCE [LARGE SCALE GENOMIC DNA]</scope>
    <source>
        <strain evidence="4 5">Pan14r</strain>
    </source>
</reference>
<evidence type="ECO:0000259" key="3">
    <source>
        <dbReference type="Pfam" id="PF02894"/>
    </source>
</evidence>
<dbReference type="GO" id="GO:0050112">
    <property type="term" value="F:inositol 2-dehydrogenase (NAD+) activity"/>
    <property type="evidence" value="ECO:0007669"/>
    <property type="project" value="UniProtKB-EC"/>
</dbReference>
<dbReference type="SUPFAM" id="SSF51735">
    <property type="entry name" value="NAD(P)-binding Rossmann-fold domains"/>
    <property type="match status" value="1"/>
</dbReference>
<feature type="domain" description="Gfo/Idh/MocA-like oxidoreductase N-terminal" evidence="2">
    <location>
        <begin position="31"/>
        <end position="156"/>
    </location>
</feature>
<proteinExistence type="predicted"/>
<feature type="signal peptide" evidence="1">
    <location>
        <begin position="1"/>
        <end position="24"/>
    </location>
</feature>
<dbReference type="InterPro" id="IPR050463">
    <property type="entry name" value="Gfo/Idh/MocA_oxidrdct_glycsds"/>
</dbReference>
<feature type="chain" id="PRO_5022978091" evidence="1">
    <location>
        <begin position="25"/>
        <end position="448"/>
    </location>
</feature>
<keyword evidence="1" id="KW-0732">Signal</keyword>
<feature type="domain" description="Gfo/Idh/MocA-like oxidoreductase C-terminal" evidence="3">
    <location>
        <begin position="173"/>
        <end position="409"/>
    </location>
</feature>
<gene>
    <name evidence="4" type="primary">iolG_3</name>
    <name evidence="4" type="ORF">Pan14r_07210</name>
</gene>
<evidence type="ECO:0000313" key="5">
    <source>
        <dbReference type="Proteomes" id="UP000317238"/>
    </source>
</evidence>
<dbReference type="PANTHER" id="PTHR43818:SF5">
    <property type="entry name" value="OXIDOREDUCTASE FAMILY PROTEIN"/>
    <property type="match status" value="1"/>
</dbReference>
<accession>A0A5C5XYH6</accession>
<sequence precursor="true">MRRREFLASTAAASLAAVQSSAYATASDSAIRVGLIGSGWYGKTDLFHLIQVAPVEVVGICDVDSKMAEEAAQLVSKRHPSGNVPPTYGKHEDLLSKHKPDVVLIGTPDHWHCLPMIDACRAGADVYVQKPISWDVAEGEAMVAAARKYNRTVQVGLQRRSTPHLLQARDRFIRSGKLGKIAYVDVHAYGGGPRDFPATQAPPENLDWDRYVGPAPWRDYNPGIHPRRWRACGEFSNGKTGDLCVHFLDVVRYFLDLGMPKTIAATGGRYMLPPDSNVNLHDTQNALFDFGDVQVAWNQRNWGTNPEPDYSWGATLYGDKGTLKLSVRSYDFIPKGRGQAEHGDWVDESEQYPEDQQHKETEMFAAPATRRHMQDFVEARREGLRPVADIAEGHASTACCLLANLSMHLGRSLAWDADAGRVIDDDEANLQLARPYRGDWEHPTAHDV</sequence>
<dbReference type="RefSeq" id="WP_146438336.1">
    <property type="nucleotide sequence ID" value="NZ_SJPL01000001.1"/>
</dbReference>
<dbReference type="EMBL" id="SJPL01000001">
    <property type="protein sequence ID" value="TWT68476.1"/>
    <property type="molecule type" value="Genomic_DNA"/>
</dbReference>
<dbReference type="GO" id="GO:0000166">
    <property type="term" value="F:nucleotide binding"/>
    <property type="evidence" value="ECO:0007669"/>
    <property type="project" value="InterPro"/>
</dbReference>
<organism evidence="4 5">
    <name type="scientific">Crateriforma conspicua</name>
    <dbReference type="NCBI Taxonomy" id="2527996"/>
    <lineage>
        <taxon>Bacteria</taxon>
        <taxon>Pseudomonadati</taxon>
        <taxon>Planctomycetota</taxon>
        <taxon>Planctomycetia</taxon>
        <taxon>Planctomycetales</taxon>
        <taxon>Planctomycetaceae</taxon>
        <taxon>Crateriforma</taxon>
    </lineage>
</organism>
<dbReference type="InterPro" id="IPR036291">
    <property type="entry name" value="NAD(P)-bd_dom_sf"/>
</dbReference>
<comment type="caution">
    <text evidence="4">The sequence shown here is derived from an EMBL/GenBank/DDBJ whole genome shotgun (WGS) entry which is preliminary data.</text>
</comment>
<name>A0A5C5XYH6_9PLAN</name>
<dbReference type="Pfam" id="PF02894">
    <property type="entry name" value="GFO_IDH_MocA_C"/>
    <property type="match status" value="1"/>
</dbReference>
<dbReference type="Gene3D" id="3.40.50.720">
    <property type="entry name" value="NAD(P)-binding Rossmann-like Domain"/>
    <property type="match status" value="1"/>
</dbReference>
<evidence type="ECO:0000313" key="4">
    <source>
        <dbReference type="EMBL" id="TWT68476.1"/>
    </source>
</evidence>
<dbReference type="InterPro" id="IPR004104">
    <property type="entry name" value="Gfo/Idh/MocA-like_OxRdtase_C"/>
</dbReference>
<evidence type="ECO:0000256" key="1">
    <source>
        <dbReference type="SAM" id="SignalP"/>
    </source>
</evidence>
<dbReference type="OrthoDB" id="9788246at2"/>
<dbReference type="AlphaFoldDB" id="A0A5C5XYH6"/>
<evidence type="ECO:0000259" key="2">
    <source>
        <dbReference type="Pfam" id="PF01408"/>
    </source>
</evidence>
<keyword evidence="4" id="KW-0560">Oxidoreductase</keyword>
<dbReference type="Pfam" id="PF01408">
    <property type="entry name" value="GFO_IDH_MocA"/>
    <property type="match status" value="1"/>
</dbReference>
<protein>
    <submittedName>
        <fullName evidence="4">Inositol 2-dehydrogenase</fullName>
        <ecNumber evidence="4">1.1.1.18</ecNumber>
    </submittedName>
</protein>
<dbReference type="Gene3D" id="3.30.360.10">
    <property type="entry name" value="Dihydrodipicolinate Reductase, domain 2"/>
    <property type="match status" value="1"/>
</dbReference>
<dbReference type="EC" id="1.1.1.18" evidence="4"/>